<dbReference type="Gene3D" id="1.10.10.10">
    <property type="entry name" value="Winged helix-like DNA-binding domain superfamily/Winged helix DNA-binding domain"/>
    <property type="match status" value="1"/>
</dbReference>
<dbReference type="SUPFAM" id="SSF46785">
    <property type="entry name" value="Winged helix' DNA-binding domain"/>
    <property type="match status" value="1"/>
</dbReference>
<dbReference type="InterPro" id="IPR000847">
    <property type="entry name" value="LysR_HTH_N"/>
</dbReference>
<dbReference type="GO" id="GO:0003677">
    <property type="term" value="F:DNA binding"/>
    <property type="evidence" value="ECO:0007669"/>
    <property type="project" value="UniProtKB-KW"/>
</dbReference>
<gene>
    <name evidence="6" type="ORF">P7M15_03520</name>
</gene>
<feature type="domain" description="HTH lysR-type" evidence="5">
    <location>
        <begin position="4"/>
        <end position="61"/>
    </location>
</feature>
<evidence type="ECO:0000313" key="7">
    <source>
        <dbReference type="Proteomes" id="UP001214976"/>
    </source>
</evidence>
<evidence type="ECO:0000313" key="6">
    <source>
        <dbReference type="EMBL" id="MDG2949600.1"/>
    </source>
</evidence>
<evidence type="ECO:0000256" key="2">
    <source>
        <dbReference type="ARBA" id="ARBA00023015"/>
    </source>
</evidence>
<reference evidence="6" key="1">
    <citation type="submission" date="2023-03" db="EMBL/GenBank/DDBJ databases">
        <title>Classification of Bisgaard taxon 6 and taxon 10 as Exercitatus varius gen. nov., spec. nov.</title>
        <authorList>
            <person name="Christensen H."/>
        </authorList>
    </citation>
    <scope>NUCLEOTIDE SEQUENCE</scope>
    <source>
        <strain evidence="6">86116</strain>
    </source>
</reference>
<dbReference type="Pfam" id="PF00126">
    <property type="entry name" value="HTH_1"/>
    <property type="match status" value="1"/>
</dbReference>
<dbReference type="PANTHER" id="PTHR30537">
    <property type="entry name" value="HTH-TYPE TRANSCRIPTIONAL REGULATOR"/>
    <property type="match status" value="1"/>
</dbReference>
<dbReference type="EMBL" id="JARQTW010000007">
    <property type="protein sequence ID" value="MDG2949600.1"/>
    <property type="molecule type" value="Genomic_DNA"/>
</dbReference>
<dbReference type="InterPro" id="IPR058163">
    <property type="entry name" value="LysR-type_TF_proteobact-type"/>
</dbReference>
<dbReference type="PANTHER" id="PTHR30537:SF5">
    <property type="entry name" value="HTH-TYPE TRANSCRIPTIONAL ACTIVATOR TTDR-RELATED"/>
    <property type="match status" value="1"/>
</dbReference>
<dbReference type="RefSeq" id="WP_317476809.1">
    <property type="nucleotide sequence ID" value="NZ_JARQTW010000007.1"/>
</dbReference>
<keyword evidence="2" id="KW-0805">Transcription regulation</keyword>
<name>A0AAW6Q7Z8_9PAST</name>
<keyword evidence="4" id="KW-0804">Transcription</keyword>
<keyword evidence="3" id="KW-0238">DNA-binding</keyword>
<dbReference type="InterPro" id="IPR036388">
    <property type="entry name" value="WH-like_DNA-bd_sf"/>
</dbReference>
<proteinExistence type="inferred from homology"/>
<dbReference type="SUPFAM" id="SSF53850">
    <property type="entry name" value="Periplasmic binding protein-like II"/>
    <property type="match status" value="1"/>
</dbReference>
<dbReference type="InterPro" id="IPR036390">
    <property type="entry name" value="WH_DNA-bd_sf"/>
</dbReference>
<dbReference type="InterPro" id="IPR005119">
    <property type="entry name" value="LysR_subst-bd"/>
</dbReference>
<comment type="similarity">
    <text evidence="1">Belongs to the LysR transcriptional regulatory family.</text>
</comment>
<accession>A0AAW6Q7Z8</accession>
<sequence length="290" mass="32512">MEKVSLDDMRLFVSVVQAGSLHLASELTGVPISRLSRRMTQLEQALGSKLMDRGKKGVTLNDLGQPFFQRAQQMLQLAEQAVSGVQDSLTKPNGLLRISVAGDIMRMLIAPYLPAYLAENPNVSLDIHQSPQKINMIQDGIDIAIRVGSIENENVVARKFLDIRFGIYAAPEYLKQHEPIHNPQDIYRHSIVVHALSLPWRLTQGNQRFEIMPTGKLTVNDYLLAAHFIQQGTGIGMLPTFVAEQMPELVKVLPDWEMPSVPLSVIYYKNRGTVPTIRSFTQYLLELNPA</sequence>
<evidence type="ECO:0000256" key="1">
    <source>
        <dbReference type="ARBA" id="ARBA00009437"/>
    </source>
</evidence>
<dbReference type="PROSITE" id="PS50931">
    <property type="entry name" value="HTH_LYSR"/>
    <property type="match status" value="1"/>
</dbReference>
<evidence type="ECO:0000256" key="3">
    <source>
        <dbReference type="ARBA" id="ARBA00023125"/>
    </source>
</evidence>
<dbReference type="Proteomes" id="UP001214976">
    <property type="component" value="Unassembled WGS sequence"/>
</dbReference>
<dbReference type="AlphaFoldDB" id="A0AAW6Q7Z8"/>
<dbReference type="Gene3D" id="3.40.190.290">
    <property type="match status" value="1"/>
</dbReference>
<comment type="caution">
    <text evidence="6">The sequence shown here is derived from an EMBL/GenBank/DDBJ whole genome shotgun (WGS) entry which is preliminary data.</text>
</comment>
<dbReference type="Pfam" id="PF03466">
    <property type="entry name" value="LysR_substrate"/>
    <property type="match status" value="1"/>
</dbReference>
<organism evidence="6 7">
    <name type="scientific">Exercitatus varius</name>
    <dbReference type="NCBI Taxonomy" id="67857"/>
    <lineage>
        <taxon>Bacteria</taxon>
        <taxon>Pseudomonadati</taxon>
        <taxon>Pseudomonadota</taxon>
        <taxon>Gammaproteobacteria</taxon>
        <taxon>Pasteurellales</taxon>
        <taxon>Pasteurellaceae</taxon>
        <taxon>Exercitatus</taxon>
    </lineage>
</organism>
<evidence type="ECO:0000259" key="5">
    <source>
        <dbReference type="PROSITE" id="PS50931"/>
    </source>
</evidence>
<evidence type="ECO:0000256" key="4">
    <source>
        <dbReference type="ARBA" id="ARBA00023163"/>
    </source>
</evidence>
<dbReference type="CDD" id="cd08422">
    <property type="entry name" value="PBP2_CrgA_like"/>
    <property type="match status" value="1"/>
</dbReference>
<dbReference type="GO" id="GO:0003700">
    <property type="term" value="F:DNA-binding transcription factor activity"/>
    <property type="evidence" value="ECO:0007669"/>
    <property type="project" value="InterPro"/>
</dbReference>
<protein>
    <submittedName>
        <fullName evidence="6">LysR family transcriptional regulator</fullName>
    </submittedName>
</protein>